<sequence>MNTSNATPAANLRPLATAWLVLVALTLLSLGLGQWFHGAPWMPLLVAAIVWIKGLLIARQFIEARLAHAFIARVLRGFIAFTPIALVLTAFFGSQFARWASL</sequence>
<protein>
    <submittedName>
        <fullName evidence="2">Uncharacterized protein</fullName>
    </submittedName>
</protein>
<dbReference type="eggNOG" id="ENOG503359N">
    <property type="taxonomic scope" value="Bacteria"/>
</dbReference>
<keyword evidence="1" id="KW-0812">Transmembrane</keyword>
<dbReference type="AlphaFoldDB" id="Q47H61"/>
<dbReference type="KEGG" id="dar:Daro_1064"/>
<organism evidence="2">
    <name type="scientific">Dechloromonas aromatica (strain RCB)</name>
    <dbReference type="NCBI Taxonomy" id="159087"/>
    <lineage>
        <taxon>Bacteria</taxon>
        <taxon>Pseudomonadati</taxon>
        <taxon>Pseudomonadota</taxon>
        <taxon>Betaproteobacteria</taxon>
        <taxon>Rhodocyclales</taxon>
        <taxon>Azonexaceae</taxon>
        <taxon>Dechloromonas</taxon>
    </lineage>
</organism>
<dbReference type="EMBL" id="CP000089">
    <property type="protein sequence ID" value="AAZ45820.1"/>
    <property type="molecule type" value="Genomic_DNA"/>
</dbReference>
<reference evidence="2" key="1">
    <citation type="submission" date="2005-08" db="EMBL/GenBank/DDBJ databases">
        <title>Complete sequence of Dechloromonas aromatica RCB.</title>
        <authorList>
            <person name="Salinero K.K."/>
            <person name="Copeland A."/>
            <person name="Lucas S."/>
            <person name="Lapidus A."/>
            <person name="Barry K."/>
            <person name="Detter J.C."/>
            <person name="Glavina T."/>
            <person name="Hammon N."/>
            <person name="Israni S."/>
            <person name="Pitluck S."/>
            <person name="Di Bartolo G."/>
            <person name="Trong S."/>
            <person name="Schmutz J."/>
            <person name="Larimer F."/>
            <person name="Land M."/>
            <person name="Ivanova N."/>
            <person name="Richardson P."/>
        </authorList>
    </citation>
    <scope>NUCLEOTIDE SEQUENCE</scope>
    <source>
        <strain evidence="2">RCB</strain>
    </source>
</reference>
<evidence type="ECO:0000313" key="2">
    <source>
        <dbReference type="EMBL" id="AAZ45820.1"/>
    </source>
</evidence>
<dbReference type="STRING" id="159087.Daro_1064"/>
<name>Q47H61_DECAR</name>
<feature type="transmembrane region" description="Helical" evidence="1">
    <location>
        <begin position="43"/>
        <end position="62"/>
    </location>
</feature>
<dbReference type="HOGENOM" id="CLU_175439_2_0_4"/>
<keyword evidence="1" id="KW-1133">Transmembrane helix</keyword>
<accession>Q47H61</accession>
<proteinExistence type="predicted"/>
<evidence type="ECO:0000256" key="1">
    <source>
        <dbReference type="SAM" id="Phobius"/>
    </source>
</evidence>
<gene>
    <name evidence="2" type="ordered locus">Daro_1064</name>
</gene>
<feature type="transmembrane region" description="Helical" evidence="1">
    <location>
        <begin position="74"/>
        <end position="97"/>
    </location>
</feature>
<dbReference type="OrthoDB" id="9181767at2"/>
<keyword evidence="1" id="KW-0472">Membrane</keyword>